<dbReference type="SUPFAM" id="SSF51412">
    <property type="entry name" value="Inosine monophosphate dehydrogenase (IMPDH)"/>
    <property type="match status" value="1"/>
</dbReference>
<evidence type="ECO:0000256" key="4">
    <source>
        <dbReference type="ARBA" id="ARBA00022630"/>
    </source>
</evidence>
<name>A0A654DTJ0_SPHMU</name>
<evidence type="ECO:0000256" key="7">
    <source>
        <dbReference type="ARBA" id="ARBA00023033"/>
    </source>
</evidence>
<evidence type="ECO:0000256" key="2">
    <source>
        <dbReference type="ARBA" id="ARBA00009881"/>
    </source>
</evidence>
<gene>
    <name evidence="10" type="ORF">SPHINGO8BC_60725</name>
</gene>
<accession>A0A654DTJ0</accession>
<dbReference type="GO" id="GO:0018580">
    <property type="term" value="F:nitronate monooxygenase activity"/>
    <property type="evidence" value="ECO:0007669"/>
    <property type="project" value="InterPro"/>
</dbReference>
<dbReference type="EMBL" id="CABWMV010000025">
    <property type="protein sequence ID" value="VXD05863.1"/>
    <property type="molecule type" value="Genomic_DNA"/>
</dbReference>
<proteinExistence type="inferred from homology"/>
<dbReference type="Pfam" id="PF03060">
    <property type="entry name" value="NMO"/>
    <property type="match status" value="1"/>
</dbReference>
<comment type="cofactor">
    <cofactor evidence="1">
        <name>FMN</name>
        <dbReference type="ChEBI" id="CHEBI:58210"/>
    </cofactor>
</comment>
<evidence type="ECO:0000256" key="8">
    <source>
        <dbReference type="ARBA" id="ARBA00031155"/>
    </source>
</evidence>
<keyword evidence="7 10" id="KW-0503">Monooxygenase</keyword>
<dbReference type="GO" id="GO:0009636">
    <property type="term" value="P:response to toxic substance"/>
    <property type="evidence" value="ECO:0007669"/>
    <property type="project" value="UniProtKB-KW"/>
</dbReference>
<dbReference type="CDD" id="cd04730">
    <property type="entry name" value="NPD_like"/>
    <property type="match status" value="1"/>
</dbReference>
<reference evidence="10 11" key="1">
    <citation type="submission" date="2019-10" db="EMBL/GenBank/DDBJ databases">
        <authorList>
            <person name="Karimi E."/>
        </authorList>
    </citation>
    <scope>NUCLEOTIDE SEQUENCE [LARGE SCALE GENOMIC DNA]</scope>
    <source>
        <strain evidence="10">Sphingobacterium sp. 8BC</strain>
    </source>
</reference>
<dbReference type="PANTHER" id="PTHR42747">
    <property type="entry name" value="NITRONATE MONOOXYGENASE-RELATED"/>
    <property type="match status" value="1"/>
</dbReference>
<dbReference type="Proteomes" id="UP000432350">
    <property type="component" value="Unassembled WGS sequence"/>
</dbReference>
<evidence type="ECO:0000313" key="10">
    <source>
        <dbReference type="EMBL" id="VXD05863.1"/>
    </source>
</evidence>
<dbReference type="InterPro" id="IPR004136">
    <property type="entry name" value="NMO"/>
</dbReference>
<comment type="similarity">
    <text evidence="2">Belongs to the nitronate monooxygenase family. NMO class I subfamily.</text>
</comment>
<dbReference type="AlphaFoldDB" id="A0A654DTJ0"/>
<protein>
    <recommendedName>
        <fullName evidence="8">Propionate 3-nitronate monooxygenase</fullName>
    </recommendedName>
</protein>
<dbReference type="RefSeq" id="WP_115048756.1">
    <property type="nucleotide sequence ID" value="NZ_CP068086.1"/>
</dbReference>
<sequence>MQWSNQLTRSIGIEYPIIQAPMFGVTTPEMVIAASRAGALGSLSLGDLPPERCSELIRLTAENLKRPFAVNIFVNNIPKVSFDLRKQYSETKTFVEQLAAQHDLKVTLPELDSIHLTDYREQIDVIITHRCKVVSFTFGNLDTESIKRLKDNDVTLIGTCTSVAEAIALEESDIDIICVQGLEAGGHRGSFDETPIPAIGGLSLLPQVKEHVHVPIIYAGGLYNASTLHAAKLLGASGFQVGSLLLKSKESALLDFEKARLSGVNESDIVLTRSFSGRYARGIKNKFIEALEAAQKILPYPYQNKLTGELRRVARINRNADFINIWTGQSIHSYSELSTADIIRSLIEEVEILHTSLVV</sequence>
<evidence type="ECO:0000313" key="11">
    <source>
        <dbReference type="Proteomes" id="UP000432350"/>
    </source>
</evidence>
<dbReference type="Gene3D" id="3.20.20.70">
    <property type="entry name" value="Aldolase class I"/>
    <property type="match status" value="1"/>
</dbReference>
<evidence type="ECO:0000256" key="6">
    <source>
        <dbReference type="ARBA" id="ARBA00023002"/>
    </source>
</evidence>
<evidence type="ECO:0000256" key="5">
    <source>
        <dbReference type="ARBA" id="ARBA00022643"/>
    </source>
</evidence>
<comment type="catalytic activity">
    <reaction evidence="9">
        <text>3 propionate 3-nitronate + 3 O2 + H2O = 3 3-oxopropanoate + 2 nitrate + nitrite + H2O2 + 3 H(+)</text>
        <dbReference type="Rhea" id="RHEA:57332"/>
        <dbReference type="ChEBI" id="CHEBI:15377"/>
        <dbReference type="ChEBI" id="CHEBI:15378"/>
        <dbReference type="ChEBI" id="CHEBI:15379"/>
        <dbReference type="ChEBI" id="CHEBI:16240"/>
        <dbReference type="ChEBI" id="CHEBI:16301"/>
        <dbReference type="ChEBI" id="CHEBI:17632"/>
        <dbReference type="ChEBI" id="CHEBI:33190"/>
        <dbReference type="ChEBI" id="CHEBI:136067"/>
    </reaction>
</comment>
<keyword evidence="3" id="KW-0216">Detoxification</keyword>
<keyword evidence="6" id="KW-0560">Oxidoreductase</keyword>
<keyword evidence="4" id="KW-0285">Flavoprotein</keyword>
<dbReference type="PANTHER" id="PTHR42747:SF3">
    <property type="entry name" value="NITRONATE MONOOXYGENASE-RELATED"/>
    <property type="match status" value="1"/>
</dbReference>
<evidence type="ECO:0000256" key="3">
    <source>
        <dbReference type="ARBA" id="ARBA00022575"/>
    </source>
</evidence>
<dbReference type="InterPro" id="IPR013785">
    <property type="entry name" value="Aldolase_TIM"/>
</dbReference>
<keyword evidence="5" id="KW-0288">FMN</keyword>
<evidence type="ECO:0000256" key="9">
    <source>
        <dbReference type="ARBA" id="ARBA00049401"/>
    </source>
</evidence>
<evidence type="ECO:0000256" key="1">
    <source>
        <dbReference type="ARBA" id="ARBA00001917"/>
    </source>
</evidence>
<organism evidence="10 11">
    <name type="scientific">Sphingobacterium multivorum</name>
    <dbReference type="NCBI Taxonomy" id="28454"/>
    <lineage>
        <taxon>Bacteria</taxon>
        <taxon>Pseudomonadati</taxon>
        <taxon>Bacteroidota</taxon>
        <taxon>Sphingobacteriia</taxon>
        <taxon>Sphingobacteriales</taxon>
        <taxon>Sphingobacteriaceae</taxon>
        <taxon>Sphingobacterium</taxon>
    </lineage>
</organism>